<dbReference type="RefSeq" id="WP_221421604.1">
    <property type="nucleotide sequence ID" value="NZ_CP081297.1"/>
</dbReference>
<feature type="signal peptide" evidence="1">
    <location>
        <begin position="1"/>
        <end position="19"/>
    </location>
</feature>
<evidence type="ECO:0000256" key="1">
    <source>
        <dbReference type="SAM" id="SignalP"/>
    </source>
</evidence>
<gene>
    <name evidence="2" type="ORF">K3166_07090</name>
</gene>
<keyword evidence="3" id="KW-1185">Reference proteome</keyword>
<organism evidence="2 3">
    <name type="scientific">Qipengyuania psychrotolerans</name>
    <dbReference type="NCBI Taxonomy" id="2867238"/>
    <lineage>
        <taxon>Bacteria</taxon>
        <taxon>Pseudomonadati</taxon>
        <taxon>Pseudomonadota</taxon>
        <taxon>Alphaproteobacteria</taxon>
        <taxon>Sphingomonadales</taxon>
        <taxon>Erythrobacteraceae</taxon>
        <taxon>Qipengyuania</taxon>
    </lineage>
</organism>
<evidence type="ECO:0000313" key="2">
    <source>
        <dbReference type="EMBL" id="QZD86053.1"/>
    </source>
</evidence>
<dbReference type="EMBL" id="CP081297">
    <property type="protein sequence ID" value="QZD86053.1"/>
    <property type="molecule type" value="Genomic_DNA"/>
</dbReference>
<name>A0ABX8ZE85_9SPHN</name>
<accession>A0ABX8ZE85</accession>
<reference evidence="2 3" key="1">
    <citation type="submission" date="2021-08" db="EMBL/GenBank/DDBJ databases">
        <title>Comparative Genomics Analysis of the Genus Qipengyuania Reveals Extensive Genetic Diversity and Metabolic Versatility, Including the Description of Fifteen Novel Species.</title>
        <authorList>
            <person name="Liu Y."/>
        </authorList>
    </citation>
    <scope>NUCLEOTIDE SEQUENCE [LARGE SCALE GENOMIC DNA]</scope>
    <source>
        <strain evidence="2 3">1XM2-8</strain>
    </source>
</reference>
<sequence length="161" mass="17456">MRKSAIFFAAAFLASPLGAKDSLGVFSQWGAFRDADVPRCYAISTAQPDRNGKASAGYVSVGNWPRQSIRGQIHFRLSQETPSKQVRVRIGRQTFSLEVSGRNAWAKDRKTDAAIIAALRSADTMSLGMRDKRGKRISDSYALEGAATAIDAATVACSRLK</sequence>
<feature type="chain" id="PRO_5046641685" description="Mlr4354 like protein" evidence="1">
    <location>
        <begin position="20"/>
        <end position="161"/>
    </location>
</feature>
<evidence type="ECO:0008006" key="4">
    <source>
        <dbReference type="Google" id="ProtNLM"/>
    </source>
</evidence>
<dbReference type="Proteomes" id="UP000824280">
    <property type="component" value="Chromosome"/>
</dbReference>
<evidence type="ECO:0000313" key="3">
    <source>
        <dbReference type="Proteomes" id="UP000824280"/>
    </source>
</evidence>
<proteinExistence type="predicted"/>
<protein>
    <recommendedName>
        <fullName evidence="4">Mlr4354 like protein</fullName>
    </recommendedName>
</protein>
<keyword evidence="1" id="KW-0732">Signal</keyword>